<dbReference type="InterPro" id="IPR036390">
    <property type="entry name" value="WH_DNA-bd_sf"/>
</dbReference>
<dbReference type="EMBL" id="JAEKMH010000015">
    <property type="protein sequence ID" value="MBJ3787097.1"/>
    <property type="molecule type" value="Genomic_DNA"/>
</dbReference>
<gene>
    <name evidence="6" type="ORF">JEQ47_20475</name>
</gene>
<sequence>MEMNQIRYFLAVCEHRNFTHAASASNVSQPSLTTAIKKLEDELGGDLFVRDR</sequence>
<dbReference type="PROSITE" id="PS50931">
    <property type="entry name" value="HTH_LYSR"/>
    <property type="match status" value="1"/>
</dbReference>
<protein>
    <submittedName>
        <fullName evidence="6">LysR family transcriptional regulator</fullName>
    </submittedName>
</protein>
<proteinExistence type="inferred from homology"/>
<dbReference type="Proteomes" id="UP000602124">
    <property type="component" value="Unassembled WGS sequence"/>
</dbReference>
<dbReference type="GO" id="GO:0032993">
    <property type="term" value="C:protein-DNA complex"/>
    <property type="evidence" value="ECO:0007669"/>
    <property type="project" value="TreeGrafter"/>
</dbReference>
<organism evidence="6 7">
    <name type="scientific">Devosia sediminis</name>
    <dbReference type="NCBI Taxonomy" id="2798801"/>
    <lineage>
        <taxon>Bacteria</taxon>
        <taxon>Pseudomonadati</taxon>
        <taxon>Pseudomonadota</taxon>
        <taxon>Alphaproteobacteria</taxon>
        <taxon>Hyphomicrobiales</taxon>
        <taxon>Devosiaceae</taxon>
        <taxon>Devosia</taxon>
    </lineage>
</organism>
<feature type="domain" description="HTH lysR-type" evidence="5">
    <location>
        <begin position="1"/>
        <end position="52"/>
    </location>
</feature>
<dbReference type="GO" id="GO:0003677">
    <property type="term" value="F:DNA binding"/>
    <property type="evidence" value="ECO:0007669"/>
    <property type="project" value="UniProtKB-KW"/>
</dbReference>
<keyword evidence="3" id="KW-0238">DNA-binding</keyword>
<comment type="caution">
    <text evidence="6">The sequence shown here is derived from an EMBL/GenBank/DDBJ whole genome shotgun (WGS) entry which is preliminary data.</text>
</comment>
<evidence type="ECO:0000256" key="4">
    <source>
        <dbReference type="ARBA" id="ARBA00023163"/>
    </source>
</evidence>
<accession>A0A934MJA5</accession>
<evidence type="ECO:0000256" key="3">
    <source>
        <dbReference type="ARBA" id="ARBA00023125"/>
    </source>
</evidence>
<dbReference type="PRINTS" id="PR00039">
    <property type="entry name" value="HTHLYSR"/>
</dbReference>
<evidence type="ECO:0000256" key="1">
    <source>
        <dbReference type="ARBA" id="ARBA00009437"/>
    </source>
</evidence>
<dbReference type="Gene3D" id="1.10.10.10">
    <property type="entry name" value="Winged helix-like DNA-binding domain superfamily/Winged helix DNA-binding domain"/>
    <property type="match status" value="1"/>
</dbReference>
<name>A0A934MJA5_9HYPH</name>
<dbReference type="Pfam" id="PF00126">
    <property type="entry name" value="HTH_1"/>
    <property type="match status" value="1"/>
</dbReference>
<dbReference type="InterPro" id="IPR000847">
    <property type="entry name" value="LysR_HTH_N"/>
</dbReference>
<comment type="similarity">
    <text evidence="1">Belongs to the LysR transcriptional regulatory family.</text>
</comment>
<evidence type="ECO:0000313" key="6">
    <source>
        <dbReference type="EMBL" id="MBJ3787097.1"/>
    </source>
</evidence>
<feature type="non-terminal residue" evidence="6">
    <location>
        <position position="52"/>
    </location>
</feature>
<reference evidence="6" key="1">
    <citation type="submission" date="2020-12" db="EMBL/GenBank/DDBJ databases">
        <title>Devosia sp. MSA67 isolated from Mo River.</title>
        <authorList>
            <person name="Ma F."/>
            <person name="Zi Z."/>
        </authorList>
    </citation>
    <scope>NUCLEOTIDE SEQUENCE</scope>
    <source>
        <strain evidence="6">MSA67</strain>
    </source>
</reference>
<dbReference type="GO" id="GO:0003700">
    <property type="term" value="F:DNA-binding transcription factor activity"/>
    <property type="evidence" value="ECO:0007669"/>
    <property type="project" value="InterPro"/>
</dbReference>
<dbReference type="InterPro" id="IPR036388">
    <property type="entry name" value="WH-like_DNA-bd_sf"/>
</dbReference>
<dbReference type="PANTHER" id="PTHR30346">
    <property type="entry name" value="TRANSCRIPTIONAL DUAL REGULATOR HCAR-RELATED"/>
    <property type="match status" value="1"/>
</dbReference>
<dbReference type="SUPFAM" id="SSF46785">
    <property type="entry name" value="Winged helix' DNA-binding domain"/>
    <property type="match status" value="1"/>
</dbReference>
<evidence type="ECO:0000313" key="7">
    <source>
        <dbReference type="Proteomes" id="UP000602124"/>
    </source>
</evidence>
<evidence type="ECO:0000259" key="5">
    <source>
        <dbReference type="PROSITE" id="PS50931"/>
    </source>
</evidence>
<keyword evidence="2" id="KW-0805">Transcription regulation</keyword>
<dbReference type="AlphaFoldDB" id="A0A934MJA5"/>
<dbReference type="PANTHER" id="PTHR30346:SF28">
    <property type="entry name" value="HTH-TYPE TRANSCRIPTIONAL REGULATOR CYNR"/>
    <property type="match status" value="1"/>
</dbReference>
<keyword evidence="4" id="KW-0804">Transcription</keyword>
<keyword evidence="7" id="KW-1185">Reference proteome</keyword>
<evidence type="ECO:0000256" key="2">
    <source>
        <dbReference type="ARBA" id="ARBA00023015"/>
    </source>
</evidence>